<dbReference type="STRING" id="640948.SAMN05216238_105116"/>
<sequence>MLLKNINEWILLFIIIGVISLVGNFVGYNIMSLNAIAGISVLIIISLISLVLNKVVPVNFPTIGYVSIIAVLISTPWTPGSDLILSWTNEVELLALATPVLAYAGISIGRSWTDFLKIGWKSIVVASVVMIGTFIGSAIIAEIILNIQGII</sequence>
<organism evidence="2 3">
    <name type="scientific">Lentibacillus persicus</name>
    <dbReference type="NCBI Taxonomy" id="640948"/>
    <lineage>
        <taxon>Bacteria</taxon>
        <taxon>Bacillati</taxon>
        <taxon>Bacillota</taxon>
        <taxon>Bacilli</taxon>
        <taxon>Bacillales</taxon>
        <taxon>Bacillaceae</taxon>
        <taxon>Lentibacillus</taxon>
    </lineage>
</organism>
<feature type="transmembrane region" description="Helical" evidence="1">
    <location>
        <begin position="91"/>
        <end position="112"/>
    </location>
</feature>
<evidence type="ECO:0000313" key="3">
    <source>
        <dbReference type="Proteomes" id="UP000199474"/>
    </source>
</evidence>
<keyword evidence="1" id="KW-1133">Transmembrane helix</keyword>
<evidence type="ECO:0008006" key="4">
    <source>
        <dbReference type="Google" id="ProtNLM"/>
    </source>
</evidence>
<accession>A0A1I1VYS3</accession>
<proteinExistence type="predicted"/>
<feature type="transmembrane region" description="Helical" evidence="1">
    <location>
        <begin position="118"/>
        <end position="145"/>
    </location>
</feature>
<feature type="transmembrane region" description="Helical" evidence="1">
    <location>
        <begin position="58"/>
        <end position="79"/>
    </location>
</feature>
<dbReference type="EMBL" id="FOMR01000005">
    <property type="protein sequence ID" value="SFD88246.1"/>
    <property type="molecule type" value="Genomic_DNA"/>
</dbReference>
<name>A0A1I1VYS3_9BACI</name>
<evidence type="ECO:0000313" key="2">
    <source>
        <dbReference type="EMBL" id="SFD88246.1"/>
    </source>
</evidence>
<evidence type="ECO:0000256" key="1">
    <source>
        <dbReference type="SAM" id="Phobius"/>
    </source>
</evidence>
<dbReference type="RefSeq" id="WP_342710285.1">
    <property type="nucleotide sequence ID" value="NZ_FOMR01000005.1"/>
</dbReference>
<protein>
    <recommendedName>
        <fullName evidence="4">DUF340 domain-containing protein</fullName>
    </recommendedName>
</protein>
<dbReference type="Proteomes" id="UP000199474">
    <property type="component" value="Unassembled WGS sequence"/>
</dbReference>
<keyword evidence="3" id="KW-1185">Reference proteome</keyword>
<feature type="transmembrane region" description="Helical" evidence="1">
    <location>
        <begin position="6"/>
        <end position="26"/>
    </location>
</feature>
<keyword evidence="1" id="KW-0472">Membrane</keyword>
<dbReference type="AlphaFoldDB" id="A0A1I1VYS3"/>
<keyword evidence="1" id="KW-0812">Transmembrane</keyword>
<gene>
    <name evidence="2" type="ORF">SAMN05216238_105116</name>
</gene>
<feature type="transmembrane region" description="Helical" evidence="1">
    <location>
        <begin position="33"/>
        <end position="52"/>
    </location>
</feature>
<reference evidence="3" key="1">
    <citation type="submission" date="2016-10" db="EMBL/GenBank/DDBJ databases">
        <authorList>
            <person name="Varghese N."/>
            <person name="Submissions S."/>
        </authorList>
    </citation>
    <scope>NUCLEOTIDE SEQUENCE [LARGE SCALE GENOMIC DNA]</scope>
    <source>
        <strain evidence="3">DSM 22530</strain>
    </source>
</reference>